<dbReference type="Proteomes" id="UP000827986">
    <property type="component" value="Unassembled WGS sequence"/>
</dbReference>
<accession>A0A9D3XDF1</accession>
<comment type="caution">
    <text evidence="1">The sequence shown here is derived from an EMBL/GenBank/DDBJ whole genome shotgun (WGS) entry which is preliminary data.</text>
</comment>
<evidence type="ECO:0000313" key="2">
    <source>
        <dbReference type="Proteomes" id="UP000827986"/>
    </source>
</evidence>
<evidence type="ECO:0000313" key="1">
    <source>
        <dbReference type="EMBL" id="KAH1179574.1"/>
    </source>
</evidence>
<gene>
    <name evidence="1" type="ORF">KIL84_005624</name>
</gene>
<keyword evidence="2" id="KW-1185">Reference proteome</keyword>
<proteinExistence type="predicted"/>
<reference evidence="1" key="1">
    <citation type="submission" date="2021-09" db="EMBL/GenBank/DDBJ databases">
        <title>The genome of Mauremys mutica provides insights into the evolution of semi-aquatic lifestyle.</title>
        <authorList>
            <person name="Gong S."/>
            <person name="Gao Y."/>
        </authorList>
    </citation>
    <scope>NUCLEOTIDE SEQUENCE</scope>
    <source>
        <strain evidence="1">MM-2020</strain>
        <tissue evidence="1">Muscle</tissue>
    </source>
</reference>
<organism evidence="1 2">
    <name type="scientific">Mauremys mutica</name>
    <name type="common">yellowpond turtle</name>
    <dbReference type="NCBI Taxonomy" id="74926"/>
    <lineage>
        <taxon>Eukaryota</taxon>
        <taxon>Metazoa</taxon>
        <taxon>Chordata</taxon>
        <taxon>Craniata</taxon>
        <taxon>Vertebrata</taxon>
        <taxon>Euteleostomi</taxon>
        <taxon>Archelosauria</taxon>
        <taxon>Testudinata</taxon>
        <taxon>Testudines</taxon>
        <taxon>Cryptodira</taxon>
        <taxon>Durocryptodira</taxon>
        <taxon>Testudinoidea</taxon>
        <taxon>Geoemydidae</taxon>
        <taxon>Geoemydinae</taxon>
        <taxon>Mauremys</taxon>
    </lineage>
</organism>
<protein>
    <submittedName>
        <fullName evidence="1">Uncharacterized protein</fullName>
    </submittedName>
</protein>
<sequence>MESLASEPLFLTMAFSASPKELEPLLKDFSPLGMMHPADVLQQHRMAVSKQISIYEPTGIQYFRVLRLEWKSHVYVHVLVGRTSCLCSPVHPGFHFSTTALPR</sequence>
<name>A0A9D3XDF1_9SAUR</name>
<dbReference type="AlphaFoldDB" id="A0A9D3XDF1"/>
<dbReference type="EMBL" id="JAHDVG010000471">
    <property type="protein sequence ID" value="KAH1179574.1"/>
    <property type="molecule type" value="Genomic_DNA"/>
</dbReference>